<reference evidence="1" key="1">
    <citation type="journal article" date="2008" name="Curr. Genet.">
        <title>Isolation of mycoparasitic-related transcripts by SSH during interaction of the mycoparasite Stachybotrys elegans with its host Rhizoctonia solani.</title>
        <authorList>
            <person name="Morissette D.C."/>
            <person name="Dauch A."/>
            <person name="Beech R."/>
            <person name="Masson L."/>
            <person name="Brousseau R."/>
            <person name="Jabaji-Hare S."/>
        </authorList>
    </citation>
    <scope>NUCLEOTIDE SEQUENCE</scope>
</reference>
<evidence type="ECO:0000313" key="1">
    <source>
        <dbReference type="EMBL" id="ABY87957.1"/>
    </source>
</evidence>
<accession>B1NQD3</accession>
<dbReference type="EMBL" id="EU008751">
    <property type="protein sequence ID" value="ABY87957.1"/>
    <property type="molecule type" value="mRNA"/>
</dbReference>
<sequence>TRGPLTKCNLDVETRRFTNSENTCRLPIQNTRAIDIVNNQRTGYQRERETQGRILTMTASGDGIEAKTEGITEDDLRTLSQPLSLLPDFFESSKKHPFLYIPAENYERRFAFYSYEKLVFESENGKTIWRANGSMEIVLPATVGVKIQYGKAKMF</sequence>
<feature type="non-terminal residue" evidence="1">
    <location>
        <position position="1"/>
    </location>
</feature>
<dbReference type="AlphaFoldDB" id="B1NQD3"/>
<proteinExistence type="evidence at transcript level"/>
<organism evidence="1">
    <name type="scientific">Stachybotrys elegans</name>
    <dbReference type="NCBI Taxonomy" id="80388"/>
    <lineage>
        <taxon>Eukaryota</taxon>
        <taxon>Fungi</taxon>
        <taxon>Dikarya</taxon>
        <taxon>Ascomycota</taxon>
        <taxon>Pezizomycotina</taxon>
        <taxon>Sordariomycetes</taxon>
        <taxon>Hypocreomycetidae</taxon>
        <taxon>Hypocreales</taxon>
        <taxon>Stachybotryaceae</taxon>
        <taxon>Stachybotrys</taxon>
    </lineage>
</organism>
<name>B1NQD3_9HYPO</name>
<protein>
    <submittedName>
        <fullName evidence="1">Uncharacterized protein</fullName>
    </submittedName>
</protein>